<dbReference type="EMBL" id="JBBKAR010000053">
    <property type="protein sequence ID" value="MEJ8306426.1"/>
    <property type="molecule type" value="Genomic_DNA"/>
</dbReference>
<name>A0ACC6PHQ1_9BACL</name>
<comment type="caution">
    <text evidence="1">The sequence shown here is derived from an EMBL/GenBank/DDBJ whole genome shotgun (WGS) entry which is preliminary data.</text>
</comment>
<keyword evidence="2" id="KW-1185">Reference proteome</keyword>
<sequence length="328" mass="36114">MLTGCGDSVAIDQATVNAYRNLIEANSYAFEAKIQAFSQTESPDIPAEGINDLRTASEYITPLVILLGKEIEIDVQGVYDANRKLIEAEVAFVADSPEFSIVLHSVIVITEEHTWIKIPENLASISGRPEIGGKYYDLGYGYKWNNKSADMGNLGEKVLTIATEDFSGIALNSISVEEADIPDRIKVSSAGRFSISEDNLESVLKAAFMQTVPDMLDLLGDPEWRSALHIDEQELAWKKEYYAGATEDGIKRESEEIKSSTAIRRADLDLGMDKSGKLSYVGANVDFKVVQGEENVDVRGTLTTRISGYNDKQALRYGIPKVNEVILD</sequence>
<evidence type="ECO:0000313" key="2">
    <source>
        <dbReference type="Proteomes" id="UP001380953"/>
    </source>
</evidence>
<protein>
    <submittedName>
        <fullName evidence="1">Uncharacterized protein</fullName>
    </submittedName>
</protein>
<accession>A0ACC6PHQ1</accession>
<proteinExistence type="predicted"/>
<evidence type="ECO:0000313" key="1">
    <source>
        <dbReference type="EMBL" id="MEJ8306426.1"/>
    </source>
</evidence>
<organism evidence="1 2">
    <name type="scientific">Saccharibacillus sacchari</name>
    <dbReference type="NCBI Taxonomy" id="456493"/>
    <lineage>
        <taxon>Bacteria</taxon>
        <taxon>Bacillati</taxon>
        <taxon>Bacillota</taxon>
        <taxon>Bacilli</taxon>
        <taxon>Bacillales</taxon>
        <taxon>Paenibacillaceae</taxon>
        <taxon>Saccharibacillus</taxon>
    </lineage>
</organism>
<gene>
    <name evidence="1" type="ORF">WKI47_21175</name>
</gene>
<dbReference type="Proteomes" id="UP001380953">
    <property type="component" value="Unassembled WGS sequence"/>
</dbReference>
<reference evidence="1" key="1">
    <citation type="submission" date="2024-03" db="EMBL/GenBank/DDBJ databases">
        <title>Whole genome sequecning of epiphytes from Marcgravia umbellata leaves.</title>
        <authorList>
            <person name="Kumar G."/>
            <person name="Savka M.A."/>
        </authorList>
    </citation>
    <scope>NUCLEOTIDE SEQUENCE</scope>
    <source>
        <strain evidence="1">RIT_BL5</strain>
    </source>
</reference>